<dbReference type="InterPro" id="IPR006150">
    <property type="entry name" value="Cys_repeat_1"/>
</dbReference>
<protein>
    <submittedName>
        <fullName evidence="3">Uncharacterized protein</fullName>
    </submittedName>
</protein>
<gene>
    <name evidence="3" type="ORF">BSTOLATCC_MIC55554</name>
</gene>
<organism evidence="3 4">
    <name type="scientific">Blepharisma stoltei</name>
    <dbReference type="NCBI Taxonomy" id="1481888"/>
    <lineage>
        <taxon>Eukaryota</taxon>
        <taxon>Sar</taxon>
        <taxon>Alveolata</taxon>
        <taxon>Ciliophora</taxon>
        <taxon>Postciliodesmatophora</taxon>
        <taxon>Heterotrichea</taxon>
        <taxon>Heterotrichida</taxon>
        <taxon>Blepharismidae</taxon>
        <taxon>Blepharisma</taxon>
    </lineage>
</organism>
<reference evidence="3" key="1">
    <citation type="submission" date="2021-09" db="EMBL/GenBank/DDBJ databases">
        <authorList>
            <consortium name="AG Swart"/>
            <person name="Singh M."/>
            <person name="Singh A."/>
            <person name="Seah K."/>
            <person name="Emmerich C."/>
        </authorList>
    </citation>
    <scope>NUCLEOTIDE SEQUENCE</scope>
    <source>
        <strain evidence="3">ATCC30299</strain>
    </source>
</reference>
<feature type="compositionally biased region" description="Basic and acidic residues" evidence="2">
    <location>
        <begin position="3763"/>
        <end position="3774"/>
    </location>
</feature>
<dbReference type="EMBL" id="CAJZBQ010000054">
    <property type="protein sequence ID" value="CAG9332099.1"/>
    <property type="molecule type" value="Genomic_DNA"/>
</dbReference>
<sequence>MVILFLFLSLAQAANVLKWTTQPTSTTLGGTLSSVSVSVVDSTTQAVQASATGTIIVVLDSGTLTGSTRVALSSGVASFTTLSPWTAGSRYLVAFSASLDPVYSSTFTVAQAYPYYMTISGSATATTGTTGGTWTVTLYDYLGNLYTSAYSVTMTLYGSDPTATLGGTTTVTTSSGVATFSTLTISKSGTFYLYPTISGTSIVPNAISVTVSGPSTPASMQFSSLGSIGIGDTFSVTVGFYDASGNLLTNSASITLTINSGALGGTTTQTSSSGQATFSSIYMDSTTTTGSKTLTATCATYSSMTATTTFTAIRTAALVFTLSSEPQVYANVGTYTYTLKLSVAPQSGVSVSITSADTSKITVSPSSISFTSSDYNTAQTITLTIDSSAFTSSSPMQTDININHDMTSSSDDNYKTYGLLTGCDQISGSSGSGTLTMTVISTYAAGMVEIKGTFYAQEGTPETYYVFLSAAPTSTVTITPTQSEFTFSPSDLSFDSTNYGTGQAVTYTAPTGTIGKLSYEKISISHSISTSDEKFKYAVAPSAEIVIVSASSSIYKVIQSTWPVIYEGSTTTTAIYTISLSQPPSSSYTVTINLSTSAPLSVSPTSLSFSSSDYSTAQTVTITYTRDSTQRAMTYYVKISHSVSSSDNAYDNMENFSIAKDLNVFVINSCSYGQYTDPTNGGGCGNCPEGYECPDPVTKTACSAGYYSPAGKFTCLPCPPGYSCAAAAAAAACSSGYYSLGFASSCTQCAAGYACISASAPPAECPLGTYSAAGATSCTTLTGDLVGWPNQTPTSCSSGTIPSVMRTHCETCPAGWYCNDPTTRTMAICPVGSYAAPGSSSCTSCPAGHACSRSEDLGVCPDGYYSDDGVGSCIECPPGSYCASGTKTTCSGSSQYGQTACQQCPADYYCPEGLPPIPCPPGYASTAGDGVCTKCNLGQYRGVGQCLDCPVGYFCPSPVAPPYPCFFGTYTSTTGQSTCTACSSGYTCDQGSSSATQYACPNGFSCSSVLVDGSSQYATWPKPCPIGYYGSGCTTSCPAGYYCPGGTIDYQKFPCPPGHYCALGLSTPTSCSANTYNPNWESTSSSACTACSAGYFSYAGSPRQLVCPPGSYCTGSASPAQCAAGTYFFGLGASSSSNCLTCPKGYYCLQGSIQPTPCPIYYYSSSTGLTQASDCTKCPAGTYCPVTRRTDTSIQLPCWPGYYCTSGSAPTQNSAGYICESTSLTSSSDCTTSCLAGYYCPAGTADSRQPKIPCPAGSYCPSGASSASKCPAGYWSNKNYLTASTECSPCPAGYYCTQGTSTGCTSPSLCKPGFYCPPMTTAYDSNPCPAGTYSPYAGLRFSAECITCPKGYYCPYTSTGLQKPTASGTGYAVTTAGASSRTACTAGYYCPSNVNSVMLPCGKGYYSSSQQTSCTQCTAGYYCPLNNTSTSSMNLNPCPAGLYCPIGTDHYPTNLYDRCPAGYYCIQATSSPTACSAGTLRSLPGGSQSSDCTNVPAGYYVSSTGATKPDGVCATGYVCPAGSTSATATACAQGTFRMITGGTTSTDCGECPAGFYCPSGATTPTICPVGNYCPAGSSSPTACAEGTFNPGTQMIRSSDCISCPAGYYCSGTGQSTTTGQCTAGYYCSGGNIDTYGATTSSSSPNLCPSGGYCPTGTAVPIPCSPGKYLPSSGKSSSSDCQGCPAGKYCAGATSSPTGDCKAGFYCTGSSATDSQNIARAGYYTSSGASSDVACSAGTYNPAQGQSSCLTCPDGFYCPTTAMTAPTICPAGYYCPSGSTTYTACAAGTYNLWTGMKSSSDCVSCPSGYACTTTAISATSSMIQCSAGYWCLTGASSATPSDVSGKYGSCPQGYYCPAGSGAPTPCPPGTYGASTGLQSSSQCTDCPAGKYCMGLGLTAVSGSCSAGYYCPTKTTIPNPIATICSAGYYCAAGVGSQTQVPAGYYQPNKGQSTYIDCPAGFYCQLGTSSYINYECLQGYYCPKNTGSSNAYPCPAGTYNPIAGGQSSTWCLSCDAGKYCSGIGQYQTTGSCTAGYYCPTGTSTATPSTTYCTAGYYCPTGSSEKKVCDAGYYCSGDYATGKTGQCSAGYYCISKATTATPEDGTTGNKCPAGYYCGIGSIAPTPCPAGTYNSDQEKSSSTDCQTCPQGYYCQGSALTGTSGSCAAGWYCPAGSKTANANECTAGHQCPEGSYQETACTSGTYQPQKLQSSCATCPAGYYCNGSALTVATICPAGYFCPSGTGAYTGNACGAGTYNPATGMSDSSSCLTCPPGSYCTGADPSVITGTCDAGCYCSGGATSSCQYSCSAGYYCPSGSAIAIECPPGKYCATSNLHAPTGSCTEGYLCILKATTPTPTDGTTGRECVAGTYCTSGTDHEIPCDIGTFSTATARISSSTCGLCTAGSYCDVLGATGVTGSCHAGFYCVAGSTTDRPKSGICPVGKYCPSGAATYTSCDPGYYNNIQGQSSCFSCPAGFICAGDTSDPVQCDPGYYCTGGNYDPGNYPQCAARTYNPFYGQSACLDCPIGFDCPDGATAPTVCPAGYYCPEGVGKTICPSGTYSEITGLQSASNCKPCPTGSYCTSGAITGDCSAGYFCQGGNSVPNPNDIKTDTVYGIKCPTGYYCEAGTTLPTPCPYGKFTTTTGATSASDCQVCTAGYYCIPGDPTPYACPAGAYCPTASNSPTWCPTLTYSSTTMATTSATCISCPAGYLCTSTGIGDYKRFPCPPGSYCTAGSTTSTQCPAGTWAAKSATASASDCDECPAGSYCLLGATTINPCQDWTWCDTGSSKEGTCPGGYYCHQNQTELVSCMAGFYCPETPDVITTPTPPYRCDVGTYCPPGSNSPTNCPNGYIYVPYSQRKVLWQSCISCTAGYYAASDNTCKECNAGYYCADGASSATPESLDADGGYPCPTGYYCTKATPAPVACPAGTYNKYTDGKSIGDCIPCPTNTYSDVEGSSGCYPCGPNARATEGQTTCNCVGVNRSYMKRDGTCRCTPGYAFYTDGINSSDDDSEQDCVSLVRPLCQSGYVRDLSGDCVQRSDCSSQCQGGSGKRNPDSGICFCENTYSTADVCDTSCQGNLTTVVLNNDGTFTVNSTKWIGKRKITEIEVVDFQSTDGYTGRVYCQDGYSCNVKTIEIDETTKAFTSNLQPKPFLEATGRRLASDDKKLMNPVVCLELGESMVFTIPTVNDYPYYMKDSVLNTNPSFDYGPFLELEQVIKGGQNVKYFAYTFREAGRYVFATNSDKNNVLIISVMSSDQQCSSPQIRERSAGTVTKAGVYQDHDINEETDWKIFLFMMMVFLLFIIFLSTVQIFHRRAQKRLIKKNLEDFKKTLESQAAVIKGNDESVVDDQPAGRQVVAGALNPQLFQAIYEKLLELSELMRSGIKSRKDKSAEELASLLESLKDLKNVISGALNPNAVSSGANQNYEEEMAYIASLNKLDPKSESETKKLQEKIKNDPKLEEDQKQALLEELNENLSNLEAQLAEDRVHAENTLKNRIEERSKRRRELLQKKNALEEEERQAKERMQRELKDAENLAQEAEKEYEKEKRRARERIFGNVAKNMRKEILENIRRNPEKEEEILSQYEREMEAMEQNLTDEKGMQHRDLMRRIEERRNRKRGDAQNRADAAKEEYHEASKELEKVNKYIELLNSFEQNIDVQTSPTIKQIGISEADERVIDRRFEDQQKQSDIAHDSVKSQLEKQKQKLFTELSKASNTSERDDILENLRNIENQIDDANRQREQDQKRILAERLQERQRLRREKKQRAQEAEKEVASEQKVNTEQFRKNEDRMKKLEDLIKSLPKDEQIETVKQLLADKHDRELIELQNLQQKRAADIHAEKLRNSLENKAAAIKGAQKHLAEVPDNQKQAYVASLILENDQETQKDFENTWHDHQKKCNDELLKLLDKQMNEVKETIRRLGVDSAVNPEMQKLNDDFLKRQADMEREANERMDALERQRNDLEKLAREKKEELESQMAEARHQAEIERVRKELLEKQKKEQEDARRKGNLTKQQMEELIAQHQKELEQLESSLASEKERQQASLKKKLEEKRERRRKLLQVPDDMKHLEVKTAQLLKEFRGVKHHEPEIDEDILSELLRRVIRVENIISNVDTAQFEGVMRGLQHLSEQLKNYE</sequence>
<dbReference type="SMART" id="SM01411">
    <property type="entry name" value="Ephrin_rec_like"/>
    <property type="match status" value="37"/>
</dbReference>
<evidence type="ECO:0000256" key="2">
    <source>
        <dbReference type="SAM" id="MobiDB-lite"/>
    </source>
</evidence>
<dbReference type="PANTHER" id="PTHR47236">
    <property type="entry name" value="GENE, 32742-RELATED-RELATED"/>
    <property type="match status" value="1"/>
</dbReference>
<feature type="compositionally biased region" description="Basic and acidic residues" evidence="2">
    <location>
        <begin position="4033"/>
        <end position="4049"/>
    </location>
</feature>
<dbReference type="InterPro" id="IPR009030">
    <property type="entry name" value="Growth_fac_rcpt_cys_sf"/>
</dbReference>
<name>A0AAU9K8X3_9CILI</name>
<keyword evidence="1" id="KW-0175">Coiled coil</keyword>
<dbReference type="Proteomes" id="UP001162131">
    <property type="component" value="Unassembled WGS sequence"/>
</dbReference>
<evidence type="ECO:0000313" key="4">
    <source>
        <dbReference type="Proteomes" id="UP001162131"/>
    </source>
</evidence>
<feature type="region of interest" description="Disordered" evidence="2">
    <location>
        <begin position="4029"/>
        <end position="4049"/>
    </location>
</feature>
<dbReference type="SMART" id="SM00289">
    <property type="entry name" value="WR1"/>
    <property type="match status" value="7"/>
</dbReference>
<keyword evidence="4" id="KW-1185">Reference proteome</keyword>
<feature type="region of interest" description="Disordered" evidence="2">
    <location>
        <begin position="3757"/>
        <end position="3783"/>
    </location>
</feature>
<feature type="coiled-coil region" evidence="1">
    <location>
        <begin position="3810"/>
        <end position="3857"/>
    </location>
</feature>
<accession>A0AAU9K8X3</accession>
<dbReference type="SUPFAM" id="SSF57184">
    <property type="entry name" value="Growth factor receptor domain"/>
    <property type="match status" value="10"/>
</dbReference>
<evidence type="ECO:0000313" key="3">
    <source>
        <dbReference type="EMBL" id="CAG9332099.1"/>
    </source>
</evidence>
<evidence type="ECO:0000256" key="1">
    <source>
        <dbReference type="SAM" id="Coils"/>
    </source>
</evidence>
<dbReference type="PANTHER" id="PTHR47236:SF4">
    <property type="entry name" value="GENE 9195-RELATED"/>
    <property type="match status" value="1"/>
</dbReference>
<comment type="caution">
    <text evidence="3">The sequence shown here is derived from an EMBL/GenBank/DDBJ whole genome shotgun (WGS) entry which is preliminary data.</text>
</comment>
<dbReference type="Gene3D" id="2.10.50.10">
    <property type="entry name" value="Tumor Necrosis Factor Receptor, subunit A, domain 2"/>
    <property type="match status" value="7"/>
</dbReference>
<proteinExistence type="predicted"/>
<feature type="region of interest" description="Disordered" evidence="2">
    <location>
        <begin position="3510"/>
        <end position="3547"/>
    </location>
</feature>
<feature type="region of interest" description="Disordered" evidence="2">
    <location>
        <begin position="3611"/>
        <end position="3631"/>
    </location>
</feature>